<evidence type="ECO:0000256" key="1">
    <source>
        <dbReference type="ARBA" id="ARBA00004123"/>
    </source>
</evidence>
<organism evidence="12 13">
    <name type="scientific">Rosa chinensis</name>
    <name type="common">China rose</name>
    <dbReference type="NCBI Taxonomy" id="74649"/>
    <lineage>
        <taxon>Eukaryota</taxon>
        <taxon>Viridiplantae</taxon>
        <taxon>Streptophyta</taxon>
        <taxon>Embryophyta</taxon>
        <taxon>Tracheophyta</taxon>
        <taxon>Spermatophyta</taxon>
        <taxon>Magnoliopsida</taxon>
        <taxon>eudicotyledons</taxon>
        <taxon>Gunneridae</taxon>
        <taxon>Pentapetalae</taxon>
        <taxon>rosids</taxon>
        <taxon>fabids</taxon>
        <taxon>Rosales</taxon>
        <taxon>Rosaceae</taxon>
        <taxon>Rosoideae</taxon>
        <taxon>Rosoideae incertae sedis</taxon>
        <taxon>Rosa</taxon>
    </lineage>
</organism>
<keyword evidence="5" id="KW-0862">Zinc</keyword>
<evidence type="ECO:0000256" key="6">
    <source>
        <dbReference type="ARBA" id="ARBA00023015"/>
    </source>
</evidence>
<gene>
    <name evidence="12" type="ORF">RchiOBHm_Chr1g0362171</name>
</gene>
<comment type="caution">
    <text evidence="12">The sequence shown here is derived from an EMBL/GenBank/DDBJ whole genome shotgun (WGS) entry which is preliminary data.</text>
</comment>
<feature type="region of interest" description="Disordered" evidence="10">
    <location>
        <begin position="279"/>
        <end position="376"/>
    </location>
</feature>
<proteinExistence type="predicted"/>
<dbReference type="OMA" id="NYGEYLS"/>
<keyword evidence="6" id="KW-0805">Transcription regulation</keyword>
<feature type="compositionally biased region" description="Polar residues" evidence="10">
    <location>
        <begin position="120"/>
        <end position="129"/>
    </location>
</feature>
<evidence type="ECO:0000313" key="12">
    <source>
        <dbReference type="EMBL" id="PRQ58700.1"/>
    </source>
</evidence>
<dbReference type="Proteomes" id="UP000238479">
    <property type="component" value="Chromosome 1"/>
</dbReference>
<accession>A0A2P6SJ43</accession>
<dbReference type="SUPFAM" id="SSF57667">
    <property type="entry name" value="beta-beta-alpha zinc fingers"/>
    <property type="match status" value="1"/>
</dbReference>
<keyword evidence="13" id="KW-1185">Reference proteome</keyword>
<dbReference type="InterPro" id="IPR036236">
    <property type="entry name" value="Znf_C2H2_sf"/>
</dbReference>
<evidence type="ECO:0000256" key="9">
    <source>
        <dbReference type="PROSITE-ProRule" id="PRU00042"/>
    </source>
</evidence>
<dbReference type="Gene3D" id="3.30.160.60">
    <property type="entry name" value="Classic Zinc Finger"/>
    <property type="match status" value="1"/>
</dbReference>
<comment type="subcellular location">
    <subcellularLocation>
        <location evidence="1">Nucleus</location>
    </subcellularLocation>
</comment>
<dbReference type="Gramene" id="PRQ58700">
    <property type="protein sequence ID" value="PRQ58700"/>
    <property type="gene ID" value="RchiOBHm_Chr1g0362171"/>
</dbReference>
<dbReference type="PANTHER" id="PTHR26374:SF378">
    <property type="entry name" value="C2H2-TYPE ZINC FINGER FAMILY PROTEIN"/>
    <property type="match status" value="1"/>
</dbReference>
<name>A0A2P6SJ43_ROSCH</name>
<sequence length="385" mass="42008">MSQQVEEEREQPNMEEADHQEEEVIIGCNEQHNNNNTATTTTNNNIIIKGKRTKRLRPQSPIPFAIPTNSSTADGGGQGGGGGECNNTTNSSPTTSTEFQDSTEEEEDMANCLILLAQGQSRGPSSSPKLPQAHNDHNATTTTSRRFLEATPLAAAVGPAKMEGPAAAAGGYYVYECKTCNRTFPSFQALGGHRASHKKPKAAINVDDKKQFGIGLLPSDEEDTQLFKNMNMNNNTASSSPLSLHLSNRGLVLSTNNNKSKVHECSICGAEFTSGQALGGHMRRHRAPVGGPATLALTAPPPTVPLALEAPQPQQNQHQQQPLKKQRSMLSLDLDLNLPAPEDDHHHRDQSKFLFAPKQQQQQQPQQPPQQQQQERLRILVDCHY</sequence>
<feature type="compositionally biased region" description="Low complexity" evidence="10">
    <location>
        <begin position="86"/>
        <end position="97"/>
    </location>
</feature>
<keyword evidence="4 9" id="KW-0863">Zinc-finger</keyword>
<feature type="region of interest" description="Disordered" evidence="10">
    <location>
        <begin position="50"/>
        <end position="107"/>
    </location>
</feature>
<evidence type="ECO:0000256" key="8">
    <source>
        <dbReference type="ARBA" id="ARBA00023242"/>
    </source>
</evidence>
<feature type="region of interest" description="Disordered" evidence="10">
    <location>
        <begin position="1"/>
        <end position="23"/>
    </location>
</feature>
<keyword evidence="7" id="KW-0804">Transcription</keyword>
<protein>
    <submittedName>
        <fullName evidence="12">Putative transcription factor C2H2 family</fullName>
    </submittedName>
</protein>
<dbReference type="GO" id="GO:0005634">
    <property type="term" value="C:nucleus"/>
    <property type="evidence" value="ECO:0007669"/>
    <property type="project" value="UniProtKB-SubCell"/>
</dbReference>
<dbReference type="AlphaFoldDB" id="A0A2P6SJ43"/>
<dbReference type="PROSITE" id="PS00028">
    <property type="entry name" value="ZINC_FINGER_C2H2_1"/>
    <property type="match status" value="2"/>
</dbReference>
<dbReference type="PANTHER" id="PTHR26374">
    <property type="entry name" value="ZINC FINGER PROTEIN ZAT5"/>
    <property type="match status" value="1"/>
</dbReference>
<evidence type="ECO:0000256" key="7">
    <source>
        <dbReference type="ARBA" id="ARBA00023163"/>
    </source>
</evidence>
<dbReference type="Pfam" id="PF13912">
    <property type="entry name" value="zf-C2H2_6"/>
    <property type="match status" value="2"/>
</dbReference>
<evidence type="ECO:0000313" key="13">
    <source>
        <dbReference type="Proteomes" id="UP000238479"/>
    </source>
</evidence>
<feature type="compositionally biased region" description="Basic and acidic residues" evidence="10">
    <location>
        <begin position="342"/>
        <end position="351"/>
    </location>
</feature>
<feature type="compositionally biased region" description="Low complexity" evidence="10">
    <location>
        <begin position="359"/>
        <end position="374"/>
    </location>
</feature>
<dbReference type="STRING" id="74649.A0A2P6SJ43"/>
<evidence type="ECO:0000256" key="10">
    <source>
        <dbReference type="SAM" id="MobiDB-lite"/>
    </source>
</evidence>
<keyword evidence="3" id="KW-0677">Repeat</keyword>
<keyword evidence="2" id="KW-0479">Metal-binding</keyword>
<dbReference type="InterPro" id="IPR013087">
    <property type="entry name" value="Znf_C2H2_type"/>
</dbReference>
<reference evidence="12 13" key="1">
    <citation type="journal article" date="2018" name="Nat. Genet.">
        <title>The Rosa genome provides new insights in the design of modern roses.</title>
        <authorList>
            <person name="Bendahmane M."/>
        </authorList>
    </citation>
    <scope>NUCLEOTIDE SEQUENCE [LARGE SCALE GENOMIC DNA]</scope>
    <source>
        <strain evidence="13">cv. Old Blush</strain>
    </source>
</reference>
<dbReference type="SMART" id="SM00355">
    <property type="entry name" value="ZnF_C2H2"/>
    <property type="match status" value="2"/>
</dbReference>
<feature type="region of interest" description="Disordered" evidence="10">
    <location>
        <begin position="120"/>
        <end position="142"/>
    </location>
</feature>
<feature type="domain" description="C2H2-type" evidence="11">
    <location>
        <begin position="175"/>
        <end position="202"/>
    </location>
</feature>
<evidence type="ECO:0000256" key="4">
    <source>
        <dbReference type="ARBA" id="ARBA00022771"/>
    </source>
</evidence>
<dbReference type="GO" id="GO:0008270">
    <property type="term" value="F:zinc ion binding"/>
    <property type="evidence" value="ECO:0007669"/>
    <property type="project" value="UniProtKB-KW"/>
</dbReference>
<feature type="compositionally biased region" description="Low complexity" evidence="10">
    <location>
        <begin position="305"/>
        <end position="322"/>
    </location>
</feature>
<evidence type="ECO:0000256" key="3">
    <source>
        <dbReference type="ARBA" id="ARBA00022737"/>
    </source>
</evidence>
<evidence type="ECO:0000256" key="2">
    <source>
        <dbReference type="ARBA" id="ARBA00022723"/>
    </source>
</evidence>
<dbReference type="PROSITE" id="PS50157">
    <property type="entry name" value="ZINC_FINGER_C2H2_2"/>
    <property type="match status" value="2"/>
</dbReference>
<evidence type="ECO:0000256" key="5">
    <source>
        <dbReference type="ARBA" id="ARBA00022833"/>
    </source>
</evidence>
<dbReference type="EMBL" id="PDCK01000039">
    <property type="protein sequence ID" value="PRQ58700.1"/>
    <property type="molecule type" value="Genomic_DNA"/>
</dbReference>
<dbReference type="OrthoDB" id="6077919at2759"/>
<feature type="domain" description="C2H2-type" evidence="11">
    <location>
        <begin position="263"/>
        <end position="285"/>
    </location>
</feature>
<feature type="compositionally biased region" description="Gly residues" evidence="10">
    <location>
        <begin position="74"/>
        <end position="84"/>
    </location>
</feature>
<evidence type="ECO:0000259" key="11">
    <source>
        <dbReference type="PROSITE" id="PS50157"/>
    </source>
</evidence>
<keyword evidence="8" id="KW-0539">Nucleus</keyword>